<dbReference type="PROSITE" id="PS50082">
    <property type="entry name" value="WD_REPEATS_2"/>
    <property type="match status" value="1"/>
</dbReference>
<dbReference type="SUPFAM" id="SSF50978">
    <property type="entry name" value="WD40 repeat-like"/>
    <property type="match status" value="1"/>
</dbReference>
<dbReference type="PROSITE" id="PS00678">
    <property type="entry name" value="WD_REPEATS_1"/>
    <property type="match status" value="2"/>
</dbReference>
<dbReference type="InterPro" id="IPR019775">
    <property type="entry name" value="WD40_repeat_CS"/>
</dbReference>
<sequence>MSEDGLSCDGLTSDGESEVDHDKDPEAQAQEYVNRVWNPDVSGPRPPSCPAEVQLKSPKSTASDLSMKLLTSAALPEGEGMESGLLSLPWELILEICSYLDARFVLGVLPLVCRAFQCVLTDDVTWRIRVQKLLGLNFPMLEGRHFNWPLACIELEEHLSHWSQGLEKVEHFSLNDGHFAAVDCVLLIKNATLCITGSRDRNVNVWDLKRLDQKDETVLVKSLGNRPRGTHKGWVWSLASQGDMLSSGSWDSCIKLWDMACEGASVREIRGKAAVLCLAYLTDVLVAGSYDKTVTVYDPRASDPVITSRKLHNNAVLCLAADERYLISGSEDRTMVVFDRRANRVLQRLQLDSYLFTVSYRGAEVWAGDKWGLVHVFDQRGGLFQHVKCYNVGHRSQLTGIKHSVGTLYTSSTDKTIKIHVPTDPPHTVCTIPHRDVVNGISIDKNVLAAASGAMSLEIWRMNE</sequence>
<dbReference type="SUPFAM" id="SSF81383">
    <property type="entry name" value="F-box domain"/>
    <property type="match status" value="1"/>
</dbReference>
<feature type="repeat" description="WD" evidence="3">
    <location>
        <begin position="175"/>
        <end position="209"/>
    </location>
</feature>
<evidence type="ECO:0000256" key="1">
    <source>
        <dbReference type="ARBA" id="ARBA00022574"/>
    </source>
</evidence>
<dbReference type="PRINTS" id="PR00320">
    <property type="entry name" value="GPROTEINBRPT"/>
</dbReference>
<keyword evidence="2" id="KW-0677">Repeat</keyword>
<feature type="domain" description="F-box" evidence="5">
    <location>
        <begin position="82"/>
        <end position="129"/>
    </location>
</feature>
<reference evidence="8" key="1">
    <citation type="journal article" date="2006" name="Science">
        <title>Ancient noncoding elements conserved in the human genome.</title>
        <authorList>
            <person name="Venkatesh B."/>
            <person name="Kirkness E.F."/>
            <person name="Loh Y.H."/>
            <person name="Halpern A.L."/>
            <person name="Lee A.P."/>
            <person name="Johnson J."/>
            <person name="Dandona N."/>
            <person name="Viswanathan L.D."/>
            <person name="Tay A."/>
            <person name="Venter J.C."/>
            <person name="Strausberg R.L."/>
            <person name="Brenner S."/>
        </authorList>
    </citation>
    <scope>NUCLEOTIDE SEQUENCE [LARGE SCALE GENOMIC DNA]</scope>
</reference>
<dbReference type="GeneID" id="103187574"/>
<dbReference type="PROSITE" id="PS50181">
    <property type="entry name" value="FBOX"/>
    <property type="match status" value="1"/>
</dbReference>
<dbReference type="CDD" id="cd22135">
    <property type="entry name" value="F-box_FBXW9"/>
    <property type="match status" value="1"/>
</dbReference>
<dbReference type="InterPro" id="IPR020472">
    <property type="entry name" value="WD40_PAC1"/>
</dbReference>
<evidence type="ECO:0000256" key="3">
    <source>
        <dbReference type="PROSITE-ProRule" id="PRU00221"/>
    </source>
</evidence>
<dbReference type="Gene3D" id="1.20.1280.50">
    <property type="match status" value="1"/>
</dbReference>
<accession>V9KSG8</accession>
<dbReference type="STRING" id="7868.ENSCMIP00000009126"/>
<reference evidence="6 8" key="3">
    <citation type="journal article" date="2014" name="Nature">
        <title>Elephant shark genome provides unique insights into gnathostome evolution.</title>
        <authorList>
            <consortium name="International Elephant Shark Genome Sequencing Consortium"/>
            <person name="Venkatesh B."/>
            <person name="Lee A.P."/>
            <person name="Ravi V."/>
            <person name="Maurya A.K."/>
            <person name="Lian M.M."/>
            <person name="Swann J.B."/>
            <person name="Ohta Y."/>
            <person name="Flajnik M.F."/>
            <person name="Sutoh Y."/>
            <person name="Kasahara M."/>
            <person name="Hoon S."/>
            <person name="Gangu V."/>
            <person name="Roy S.W."/>
            <person name="Irimia M."/>
            <person name="Korzh V."/>
            <person name="Kondrychyn I."/>
            <person name="Lim Z.W."/>
            <person name="Tay B.H."/>
            <person name="Tohari S."/>
            <person name="Kong K.W."/>
            <person name="Ho S."/>
            <person name="Lorente-Galdos B."/>
            <person name="Quilez J."/>
            <person name="Marques-Bonet T."/>
            <person name="Raney B.J."/>
            <person name="Ingham P.W."/>
            <person name="Tay A."/>
            <person name="Hillier L.W."/>
            <person name="Minx P."/>
            <person name="Boehm T."/>
            <person name="Wilson R.K."/>
            <person name="Brenner S."/>
            <person name="Warren W.C."/>
        </authorList>
    </citation>
    <scope>NUCLEOTIDE SEQUENCE</scope>
    <source>
        <tissue evidence="6">Brain</tissue>
    </source>
</reference>
<protein>
    <submittedName>
        <fullName evidence="7">F-box and WD repeat domain containing 9</fullName>
    </submittedName>
    <submittedName>
        <fullName evidence="6">F-box/WD repeat-containing protein 9-like protein</fullName>
    </submittedName>
</protein>
<proteinExistence type="evidence at transcript level"/>
<dbReference type="PANTHER" id="PTHR19855">
    <property type="entry name" value="WD40 REPEAT PROTEIN 12, 37"/>
    <property type="match status" value="1"/>
</dbReference>
<evidence type="ECO:0000256" key="4">
    <source>
        <dbReference type="SAM" id="MobiDB-lite"/>
    </source>
</evidence>
<dbReference type="PROSITE" id="PS50294">
    <property type="entry name" value="WD_REPEATS_REGION"/>
    <property type="match status" value="1"/>
</dbReference>
<reference evidence="7" key="4">
    <citation type="submission" date="2025-05" db="UniProtKB">
        <authorList>
            <consortium name="Ensembl"/>
        </authorList>
    </citation>
    <scope>IDENTIFICATION</scope>
</reference>
<dbReference type="Pfam" id="PF00400">
    <property type="entry name" value="WD40"/>
    <property type="match status" value="4"/>
</dbReference>
<dbReference type="SMART" id="SM00320">
    <property type="entry name" value="WD40"/>
    <property type="match status" value="6"/>
</dbReference>
<dbReference type="Proteomes" id="UP000314986">
    <property type="component" value="Unassembled WGS sequence"/>
</dbReference>
<evidence type="ECO:0000313" key="7">
    <source>
        <dbReference type="Ensembl" id="ENSCMIP00000009126.1"/>
    </source>
</evidence>
<dbReference type="InterPro" id="IPR001810">
    <property type="entry name" value="F-box_dom"/>
</dbReference>
<dbReference type="InterPro" id="IPR036322">
    <property type="entry name" value="WD40_repeat_dom_sf"/>
</dbReference>
<dbReference type="EMBL" id="JW869288">
    <property type="protein sequence ID" value="AFP01806.1"/>
    <property type="molecule type" value="mRNA"/>
</dbReference>
<evidence type="ECO:0000259" key="5">
    <source>
        <dbReference type="PROSITE" id="PS50181"/>
    </source>
</evidence>
<dbReference type="InterPro" id="IPR015943">
    <property type="entry name" value="WD40/YVTN_repeat-like_dom_sf"/>
</dbReference>
<reference evidence="8" key="2">
    <citation type="journal article" date="2007" name="PLoS Biol.">
        <title>Survey sequencing and comparative analysis of the elephant shark (Callorhinchus milii) genome.</title>
        <authorList>
            <person name="Venkatesh B."/>
            <person name="Kirkness E.F."/>
            <person name="Loh Y.H."/>
            <person name="Halpern A.L."/>
            <person name="Lee A.P."/>
            <person name="Johnson J."/>
            <person name="Dandona N."/>
            <person name="Viswanathan L.D."/>
            <person name="Tay A."/>
            <person name="Venter J.C."/>
            <person name="Strausberg R.L."/>
            <person name="Brenner S."/>
        </authorList>
    </citation>
    <scope>NUCLEOTIDE SEQUENCE [LARGE SCALE GENOMIC DNA]</scope>
</reference>
<dbReference type="Gene3D" id="2.130.10.10">
    <property type="entry name" value="YVTN repeat-like/Quinoprotein amine dehydrogenase"/>
    <property type="match status" value="2"/>
</dbReference>
<evidence type="ECO:0000256" key="2">
    <source>
        <dbReference type="ARBA" id="ARBA00022737"/>
    </source>
</evidence>
<dbReference type="InterPro" id="IPR036047">
    <property type="entry name" value="F-box-like_dom_sf"/>
</dbReference>
<dbReference type="OrthoDB" id="71437at2759"/>
<keyword evidence="1 3" id="KW-0853">WD repeat</keyword>
<evidence type="ECO:0000313" key="6">
    <source>
        <dbReference type="EMBL" id="AFP01806.1"/>
    </source>
</evidence>
<keyword evidence="8" id="KW-1185">Reference proteome</keyword>
<name>V9KSG8_CALMI</name>
<evidence type="ECO:0000313" key="8">
    <source>
        <dbReference type="Proteomes" id="UP000314986"/>
    </source>
</evidence>
<dbReference type="GeneTree" id="ENSGT00390000006806"/>
<feature type="region of interest" description="Disordered" evidence="4">
    <location>
        <begin position="1"/>
        <end position="60"/>
    </location>
</feature>
<gene>
    <name evidence="7" type="primary">fbxw9</name>
</gene>
<dbReference type="SMART" id="SM00256">
    <property type="entry name" value="FBOX"/>
    <property type="match status" value="1"/>
</dbReference>
<dbReference type="OMA" id="WAGDNGG"/>
<dbReference type="InterPro" id="IPR001680">
    <property type="entry name" value="WD40_rpt"/>
</dbReference>
<dbReference type="RefSeq" id="XP_042200658.1">
    <property type="nucleotide sequence ID" value="XM_042344724.1"/>
</dbReference>
<organism evidence="6">
    <name type="scientific">Callorhinchus milii</name>
    <name type="common">Ghost shark</name>
    <dbReference type="NCBI Taxonomy" id="7868"/>
    <lineage>
        <taxon>Eukaryota</taxon>
        <taxon>Metazoa</taxon>
        <taxon>Chordata</taxon>
        <taxon>Craniata</taxon>
        <taxon>Vertebrata</taxon>
        <taxon>Chondrichthyes</taxon>
        <taxon>Holocephali</taxon>
        <taxon>Chimaeriformes</taxon>
        <taxon>Callorhinchidae</taxon>
        <taxon>Callorhinchus</taxon>
    </lineage>
</organism>
<dbReference type="PANTHER" id="PTHR19855:SF34">
    <property type="entry name" value="F-BOX_WD REPEAT-CONTAINING PROTEIN 9"/>
    <property type="match status" value="1"/>
</dbReference>
<dbReference type="Ensembl" id="ENSCMIT00000009379.1">
    <property type="protein sequence ID" value="ENSCMIP00000009126.1"/>
    <property type="gene ID" value="ENSCMIG00000004871.1"/>
</dbReference>
<dbReference type="AlphaFoldDB" id="V9KSG8"/>